<sequence length="72" mass="8397">KFWKRKQFKIFTYKYLCQYCNCNVILHALALHFFPSKYLIVYAESQGHILILKSIVSKLIKLAKGGTISSEL</sequence>
<name>A0A0K2UYL6_LEPSM</name>
<dbReference type="EMBL" id="HACA01025983">
    <property type="protein sequence ID" value="CDW43344.1"/>
    <property type="molecule type" value="Transcribed_RNA"/>
</dbReference>
<reference evidence="1" key="1">
    <citation type="submission" date="2014-05" db="EMBL/GenBank/DDBJ databases">
        <authorList>
            <person name="Chronopoulou M."/>
        </authorList>
    </citation>
    <scope>NUCLEOTIDE SEQUENCE</scope>
    <source>
        <tissue evidence="1">Whole organism</tissue>
    </source>
</reference>
<proteinExistence type="predicted"/>
<organism evidence="1">
    <name type="scientific">Lepeophtheirus salmonis</name>
    <name type="common">Salmon louse</name>
    <name type="synonym">Caligus salmonis</name>
    <dbReference type="NCBI Taxonomy" id="72036"/>
    <lineage>
        <taxon>Eukaryota</taxon>
        <taxon>Metazoa</taxon>
        <taxon>Ecdysozoa</taxon>
        <taxon>Arthropoda</taxon>
        <taxon>Crustacea</taxon>
        <taxon>Multicrustacea</taxon>
        <taxon>Hexanauplia</taxon>
        <taxon>Copepoda</taxon>
        <taxon>Siphonostomatoida</taxon>
        <taxon>Caligidae</taxon>
        <taxon>Lepeophtheirus</taxon>
    </lineage>
</organism>
<accession>A0A0K2UYL6</accession>
<protein>
    <submittedName>
        <fullName evidence="1">Uncharacterized protein</fullName>
    </submittedName>
</protein>
<dbReference type="AlphaFoldDB" id="A0A0K2UYL6"/>
<feature type="non-terminal residue" evidence="1">
    <location>
        <position position="1"/>
    </location>
</feature>
<evidence type="ECO:0000313" key="1">
    <source>
        <dbReference type="EMBL" id="CDW43344.1"/>
    </source>
</evidence>